<gene>
    <name evidence="1" type="primary">Msto1_0</name>
    <name evidence="1" type="ORF">CENBEN_R12103</name>
</gene>
<keyword evidence="2" id="KW-1185">Reference proteome</keyword>
<organism evidence="1 2">
    <name type="scientific">Centropus bengalensis</name>
    <name type="common">lesser coucal</name>
    <dbReference type="NCBI Taxonomy" id="1463675"/>
    <lineage>
        <taxon>Eukaryota</taxon>
        <taxon>Metazoa</taxon>
        <taxon>Chordata</taxon>
        <taxon>Craniata</taxon>
        <taxon>Vertebrata</taxon>
        <taxon>Euteleostomi</taxon>
        <taxon>Archelosauria</taxon>
        <taxon>Archosauria</taxon>
        <taxon>Dinosauria</taxon>
        <taxon>Saurischia</taxon>
        <taxon>Theropoda</taxon>
        <taxon>Coelurosauria</taxon>
        <taxon>Aves</taxon>
        <taxon>Neognathae</taxon>
        <taxon>Neoaves</taxon>
        <taxon>Otidimorphae</taxon>
        <taxon>Cuculiformes</taxon>
        <taxon>Centropidae</taxon>
        <taxon>Centropus</taxon>
    </lineage>
</organism>
<dbReference type="InterPro" id="IPR049942">
    <property type="entry name" value="DML1/Misato"/>
</dbReference>
<dbReference type="GO" id="GO:0005739">
    <property type="term" value="C:mitochondrion"/>
    <property type="evidence" value="ECO:0007669"/>
    <property type="project" value="TreeGrafter"/>
</dbReference>
<evidence type="ECO:0000313" key="2">
    <source>
        <dbReference type="Proteomes" id="UP000632886"/>
    </source>
</evidence>
<feature type="non-terminal residue" evidence="1">
    <location>
        <position position="225"/>
    </location>
</feature>
<proteinExistence type="predicted"/>
<accession>A0A852LW96</accession>
<dbReference type="GO" id="GO:0007005">
    <property type="term" value="P:mitochondrion organization"/>
    <property type="evidence" value="ECO:0007669"/>
    <property type="project" value="InterPro"/>
</dbReference>
<dbReference type="EMBL" id="WBNK01001160">
    <property type="protein sequence ID" value="NXX96731.1"/>
    <property type="molecule type" value="Genomic_DNA"/>
</dbReference>
<dbReference type="PANTHER" id="PTHR13391:SF0">
    <property type="entry name" value="PROTEIN MISATO HOMOLOG 1"/>
    <property type="match status" value="1"/>
</dbReference>
<feature type="non-terminal residue" evidence="1">
    <location>
        <position position="1"/>
    </location>
</feature>
<protein>
    <submittedName>
        <fullName evidence="1">MSTO1 protein</fullName>
    </submittedName>
</protein>
<sequence>MMHLAETLNFSGRKVVAAWASLPFPVQHGSSIPDALCSHQQDVPWKLLSPCRERRARCCFAQSVVLRGVSKERHSFSGKQPPSPLHTCESAEESLQWYLHTLFPGALSMAHVLEQPCPTPAPYPQFFSPLLNPQGFLQEKPSPRTAAVQSVPVLAGLQSSPVLRSLLKALHGDVQKLKSRRLPSFFSAGVEEEEFQEALEELRMLSECYEAGLEASESEEEGDSD</sequence>
<dbReference type="Proteomes" id="UP000632886">
    <property type="component" value="Unassembled WGS sequence"/>
</dbReference>
<dbReference type="PANTHER" id="PTHR13391">
    <property type="entry name" value="MITOCHONDRIAL DISTRIBUTION REGULATOR MISATO"/>
    <property type="match status" value="1"/>
</dbReference>
<name>A0A852LW96_9AVES</name>
<evidence type="ECO:0000313" key="1">
    <source>
        <dbReference type="EMBL" id="NXX96731.1"/>
    </source>
</evidence>
<comment type="caution">
    <text evidence="1">The sequence shown here is derived from an EMBL/GenBank/DDBJ whole genome shotgun (WGS) entry which is preliminary data.</text>
</comment>
<reference evidence="1 2" key="1">
    <citation type="submission" date="2020-02" db="EMBL/GenBank/DDBJ databases">
        <title>Bird 10,000 Genomes (B10K) Project - Family phase.</title>
        <authorList>
            <person name="Zhang G."/>
        </authorList>
    </citation>
    <scope>NUCLEOTIDE SEQUENCE [LARGE SCALE GENOMIC DNA]</scope>
    <source>
        <strain evidence="1">B10K-DU-017-21</strain>
    </source>
</reference>
<dbReference type="AlphaFoldDB" id="A0A852LW96"/>